<gene>
    <name evidence="1" type="ORF">HNR32_002006</name>
</gene>
<dbReference type="AlphaFoldDB" id="A0A840UGH4"/>
<organism evidence="1 2">
    <name type="scientific">Pectinatus brassicae</name>
    <dbReference type="NCBI Taxonomy" id="862415"/>
    <lineage>
        <taxon>Bacteria</taxon>
        <taxon>Bacillati</taxon>
        <taxon>Bacillota</taxon>
        <taxon>Negativicutes</taxon>
        <taxon>Selenomonadales</taxon>
        <taxon>Selenomonadaceae</taxon>
        <taxon>Pectinatus</taxon>
    </lineage>
</organism>
<dbReference type="RefSeq" id="WP_183862164.1">
    <property type="nucleotide sequence ID" value="NZ_WIQL01000006.1"/>
</dbReference>
<dbReference type="EC" id="2.1.1.248" evidence="1"/>
<evidence type="ECO:0000313" key="2">
    <source>
        <dbReference type="Proteomes" id="UP000559117"/>
    </source>
</evidence>
<keyword evidence="1" id="KW-0808">Transferase</keyword>
<reference evidence="1 2" key="1">
    <citation type="submission" date="2020-08" db="EMBL/GenBank/DDBJ databases">
        <title>Genomic Encyclopedia of Type Strains, Phase IV (KMG-IV): sequencing the most valuable type-strain genomes for metagenomic binning, comparative biology and taxonomic classification.</title>
        <authorList>
            <person name="Goeker M."/>
        </authorList>
    </citation>
    <scope>NUCLEOTIDE SEQUENCE [LARGE SCALE GENOMIC DNA]</scope>
    <source>
        <strain evidence="1 2">DSM 24661</strain>
    </source>
</reference>
<keyword evidence="1" id="KW-0489">Methyltransferase</keyword>
<comment type="caution">
    <text evidence="1">The sequence shown here is derived from an EMBL/GenBank/DDBJ whole genome shotgun (WGS) entry which is preliminary data.</text>
</comment>
<dbReference type="EMBL" id="JACHFH010000026">
    <property type="protein sequence ID" value="MBB5336851.1"/>
    <property type="molecule type" value="Genomic_DNA"/>
</dbReference>
<evidence type="ECO:0000313" key="1">
    <source>
        <dbReference type="EMBL" id="MBB5336851.1"/>
    </source>
</evidence>
<dbReference type="InterPro" id="IPR036655">
    <property type="entry name" value="MtmB_sf"/>
</dbReference>
<dbReference type="SUPFAM" id="SSF75098">
    <property type="entry name" value="Monomethylamine methyltransferase MtmB"/>
    <property type="match status" value="1"/>
</dbReference>
<accession>A0A840UGH4</accession>
<protein>
    <submittedName>
        <fullName evidence="1">Methylamine--corrinoid protein Co-methyltransferase</fullName>
        <ecNumber evidence="1">2.1.1.248</ecNumber>
    </submittedName>
</protein>
<proteinExistence type="predicted"/>
<dbReference type="GO" id="GO:0043852">
    <property type="term" value="F:monomethylamine methyltransferase activity"/>
    <property type="evidence" value="ECO:0007669"/>
    <property type="project" value="UniProtKB-EC"/>
</dbReference>
<sequence>MAVAAKPVTVFDVYDRAKTGPEVDEKQWDFKMIPRTASELKKKYDIKLDKNQIIPTDMGMMKRLFKAGMEMLVTCGIYCIDTKRVIKYTEQEVLDALAKAPKEFQFGEVGLHGRLVKCRKHTDACSPIIQGGPTGAPCSEEHFLAIHQSYAKEPIVDTIVDGVLQTIKGKDPTPGTPWEIEAVKSEAIMVRAAQDRAGRSGMGL</sequence>
<dbReference type="Gene3D" id="3.20.20.460">
    <property type="entry name" value="Monomethylamine methyltransferase MtmB"/>
    <property type="match status" value="1"/>
</dbReference>
<dbReference type="GO" id="GO:0032259">
    <property type="term" value="P:methylation"/>
    <property type="evidence" value="ECO:0007669"/>
    <property type="project" value="UniProtKB-KW"/>
</dbReference>
<name>A0A840UGH4_9FIRM</name>
<dbReference type="Proteomes" id="UP000559117">
    <property type="component" value="Unassembled WGS sequence"/>
</dbReference>
<dbReference type="Pfam" id="PF05369">
    <property type="entry name" value="MtmB"/>
    <property type="match status" value="1"/>
</dbReference>
<keyword evidence="2" id="KW-1185">Reference proteome</keyword>
<dbReference type="InterPro" id="IPR008031">
    <property type="entry name" value="MtmB_MeTrfase"/>
</dbReference>